<evidence type="ECO:0000256" key="2">
    <source>
        <dbReference type="ARBA" id="ARBA00023295"/>
    </source>
</evidence>
<protein>
    <submittedName>
        <fullName evidence="6">Cellulase family glycosylhydrolase</fullName>
    </submittedName>
</protein>
<reference evidence="6" key="1">
    <citation type="submission" date="2022-03" db="EMBL/GenBank/DDBJ databases">
        <title>Streptomyces 7R015 and 7R016 isolated from Barleria lupulina in Thailand.</title>
        <authorList>
            <person name="Kanchanasin P."/>
            <person name="Phongsopitanun W."/>
            <person name="Tanasupawat S."/>
        </authorList>
    </citation>
    <scope>NUCLEOTIDE SEQUENCE</scope>
    <source>
        <strain evidence="6">7R015</strain>
    </source>
</reference>
<dbReference type="Gene3D" id="3.20.20.80">
    <property type="entry name" value="Glycosidases"/>
    <property type="match status" value="1"/>
</dbReference>
<organism evidence="6 7">
    <name type="scientific">Streptomyces cylindrosporus</name>
    <dbReference type="NCBI Taxonomy" id="2927583"/>
    <lineage>
        <taxon>Bacteria</taxon>
        <taxon>Bacillati</taxon>
        <taxon>Actinomycetota</taxon>
        <taxon>Actinomycetes</taxon>
        <taxon>Kitasatosporales</taxon>
        <taxon>Streptomycetaceae</taxon>
        <taxon>Streptomyces</taxon>
    </lineage>
</organism>
<feature type="domain" description="Glycoside hydrolase family 5" evidence="5">
    <location>
        <begin position="48"/>
        <end position="301"/>
    </location>
</feature>
<keyword evidence="1 3" id="KW-0378">Hydrolase</keyword>
<gene>
    <name evidence="6" type="ORF">MQP27_05085</name>
</gene>
<dbReference type="SUPFAM" id="SSF51445">
    <property type="entry name" value="(Trans)glycosidases"/>
    <property type="match status" value="1"/>
</dbReference>
<feature type="signal peptide" evidence="4">
    <location>
        <begin position="1"/>
        <end position="25"/>
    </location>
</feature>
<evidence type="ECO:0000256" key="4">
    <source>
        <dbReference type="SAM" id="SignalP"/>
    </source>
</evidence>
<evidence type="ECO:0000259" key="5">
    <source>
        <dbReference type="Pfam" id="PF00150"/>
    </source>
</evidence>
<dbReference type="InterPro" id="IPR001547">
    <property type="entry name" value="Glyco_hydro_5"/>
</dbReference>
<evidence type="ECO:0000313" key="6">
    <source>
        <dbReference type="EMBL" id="MCI3270488.1"/>
    </source>
</evidence>
<sequence length="391" mass="41801">MYLHGRRPRIARTALVLLVAGALLAAGCTPRASSHTSLRLGIAYGDRLVWMSDRDLAASLDDAVAVGARWVRADLSWQDVQADGPDRYRWGLFDRVVTAAEARGLTVLPVLAYTPAWARAGRCADSKCGPADPEAFAAFAGAAAARYTRRGIGTWEIWNEPNIPAFWHPAPDATAYATLLRATSRALRRVDPSAKVVLGGLSAAGTEGAVSAPDFLAAVLAHGGKGLFDAVGYHPYTYSRLASARVPPGTEWDGINRAHPSLHGVLAAHAMPDTPVWITEFGAPTNGPGHVTEQRQALIAADVVRTAVDTPHVGALIWYTDRDPGTDTSTVENFFGLRRADGRAKPAFDALRRAVTALRHRARGATAGSVVADEQPLIHTYSGDRGQGRRR</sequence>
<dbReference type="PROSITE" id="PS51257">
    <property type="entry name" value="PROKAR_LIPOPROTEIN"/>
    <property type="match status" value="1"/>
</dbReference>
<evidence type="ECO:0000256" key="1">
    <source>
        <dbReference type="ARBA" id="ARBA00022801"/>
    </source>
</evidence>
<dbReference type="InterPro" id="IPR017853">
    <property type="entry name" value="GH"/>
</dbReference>
<evidence type="ECO:0000256" key="3">
    <source>
        <dbReference type="RuleBase" id="RU361153"/>
    </source>
</evidence>
<comment type="similarity">
    <text evidence="3">Belongs to the glycosyl hydrolase 5 (cellulase A) family.</text>
</comment>
<accession>A0ABS9XZT7</accession>
<comment type="caution">
    <text evidence="6">The sequence shown here is derived from an EMBL/GenBank/DDBJ whole genome shotgun (WGS) entry which is preliminary data.</text>
</comment>
<keyword evidence="2 3" id="KW-0326">Glycosidase</keyword>
<dbReference type="InterPro" id="IPR051923">
    <property type="entry name" value="Glycosyl_Hydrolase_39"/>
</dbReference>
<dbReference type="PANTHER" id="PTHR12631">
    <property type="entry name" value="ALPHA-L-IDURONIDASE"/>
    <property type="match status" value="1"/>
</dbReference>
<feature type="chain" id="PRO_5045568844" evidence="4">
    <location>
        <begin position="26"/>
        <end position="391"/>
    </location>
</feature>
<dbReference type="RefSeq" id="WP_242763562.1">
    <property type="nucleotide sequence ID" value="NZ_JALDAY010000002.1"/>
</dbReference>
<proteinExistence type="inferred from homology"/>
<dbReference type="EMBL" id="JALDAY010000002">
    <property type="protein sequence ID" value="MCI3270488.1"/>
    <property type="molecule type" value="Genomic_DNA"/>
</dbReference>
<dbReference type="Pfam" id="PF00150">
    <property type="entry name" value="Cellulase"/>
    <property type="match status" value="1"/>
</dbReference>
<keyword evidence="7" id="KW-1185">Reference proteome</keyword>
<dbReference type="PANTHER" id="PTHR12631:SF10">
    <property type="entry name" value="BETA-XYLOSIDASE-LIKE PROTEIN-RELATED"/>
    <property type="match status" value="1"/>
</dbReference>
<name>A0ABS9XZT7_9ACTN</name>
<evidence type="ECO:0000313" key="7">
    <source>
        <dbReference type="Proteomes" id="UP001165269"/>
    </source>
</evidence>
<keyword evidence="4" id="KW-0732">Signal</keyword>
<dbReference type="Proteomes" id="UP001165269">
    <property type="component" value="Unassembled WGS sequence"/>
</dbReference>